<evidence type="ECO:0000256" key="2">
    <source>
        <dbReference type="ARBA" id="ARBA00012637"/>
    </source>
</evidence>
<dbReference type="InterPro" id="IPR023753">
    <property type="entry name" value="FAD/NAD-binding_dom"/>
</dbReference>
<feature type="transmembrane region" description="Helical" evidence="8">
    <location>
        <begin position="537"/>
        <end position="557"/>
    </location>
</feature>
<evidence type="ECO:0000256" key="7">
    <source>
        <dbReference type="ARBA" id="ARBA00047599"/>
    </source>
</evidence>
<evidence type="ECO:0000256" key="5">
    <source>
        <dbReference type="ARBA" id="ARBA00023002"/>
    </source>
</evidence>
<dbReference type="InterPro" id="IPR036188">
    <property type="entry name" value="FAD/NAD-bd_sf"/>
</dbReference>
<gene>
    <name evidence="10" type="ORF">FD22_GL001093</name>
</gene>
<evidence type="ECO:0000256" key="4">
    <source>
        <dbReference type="ARBA" id="ARBA00022827"/>
    </source>
</evidence>
<dbReference type="PRINTS" id="PR00368">
    <property type="entry name" value="FADPNR"/>
</dbReference>
<dbReference type="EC" id="1.6.5.9" evidence="2"/>
<sequence>MAEKNIVVVGAGFAGVSATRRLAKRFKKNHDVHITLIDRHSYMTYMTELHEIATDRVPLESVQYDLGRLFAHKKNVSVVTDNVTKVDHDKNVVKTEHGRYDYDYLILAMGAESNDFGTPGVKEHGFSLWSFEDAVKIKEHIKATVAAAALEHDEAKRKAMLTFVVVGGGFTGVETIGEMIDWRPILAKENKIDPSEITLILDEAVPTILNMLDRPDADLALRFMKKKGVDVRTSAPITEVGADYMTLKDGTHVPTHTVIWTAGLKANTDTAEFDMEQGRAGRLVTNEYMQSKQYPNTYVAGDLSLNTNEGDRGTPQIVEAAEQTGNTAAEHIVATVNGTTPKPLKSSYSGFVVSIGSHYSVANVFGSIHLSGWLGTMMKHMINLLYFFTTFAGYYIFQYSMHEFFRNRNGRNPFWGHISRYGNVLWSVPARIFYASMWLVDCWYKIQGSGSWFNGKLRLPFTWLYPKVTTSGASEAAGTAKKAVESAAAAPTNEFFSLSYDYGKQPMMIFKHLPKWYESVTKFFIPNKQTALFMQEFMTIVEIGLALCILFGLFTWLANAITIGLVVVFCLSGMFYWVNMWMPFMALALMNGSGRAFGLDFWVVPWLQKHLGHWWYGDLKSIYGKH</sequence>
<accession>A0A0R1F4Q3</accession>
<protein>
    <recommendedName>
        <fullName evidence="2">NADH:ubiquinone reductase (non-electrogenic)</fullName>
        <ecNumber evidence="2">1.6.5.9</ecNumber>
    </recommendedName>
</protein>
<dbReference type="EMBL" id="AZCN01000028">
    <property type="protein sequence ID" value="KRK16812.1"/>
    <property type="molecule type" value="Genomic_DNA"/>
</dbReference>
<name>A0A0R1F4Q3_9LACO</name>
<feature type="transmembrane region" description="Helical" evidence="8">
    <location>
        <begin position="563"/>
        <end position="589"/>
    </location>
</feature>
<dbReference type="PATRIC" id="fig|913848.6.peg.1126"/>
<feature type="transmembrane region" description="Helical" evidence="8">
    <location>
        <begin position="380"/>
        <end position="397"/>
    </location>
</feature>
<dbReference type="GO" id="GO:0050136">
    <property type="term" value="F:NADH dehydrogenase (quinone) (non-electrogenic) activity"/>
    <property type="evidence" value="ECO:0007669"/>
    <property type="project" value="UniProtKB-EC"/>
</dbReference>
<dbReference type="InterPro" id="IPR045024">
    <property type="entry name" value="NDH-2"/>
</dbReference>
<evidence type="ECO:0000256" key="8">
    <source>
        <dbReference type="SAM" id="Phobius"/>
    </source>
</evidence>
<keyword evidence="5" id="KW-0560">Oxidoreductase</keyword>
<dbReference type="PRINTS" id="PR00411">
    <property type="entry name" value="PNDRDTASEI"/>
</dbReference>
<dbReference type="Proteomes" id="UP000051181">
    <property type="component" value="Unassembled WGS sequence"/>
</dbReference>
<dbReference type="PANTHER" id="PTHR43706:SF47">
    <property type="entry name" value="EXTERNAL NADH-UBIQUINONE OXIDOREDUCTASE 1, MITOCHONDRIAL-RELATED"/>
    <property type="match status" value="1"/>
</dbReference>
<keyword evidence="4" id="KW-0274">FAD</keyword>
<dbReference type="Pfam" id="PF07992">
    <property type="entry name" value="Pyr_redox_2"/>
    <property type="match status" value="1"/>
</dbReference>
<reference evidence="10 11" key="1">
    <citation type="journal article" date="2015" name="Genome Announc.">
        <title>Expanding the biotechnology potential of lactobacilli through comparative genomics of 213 strains and associated genera.</title>
        <authorList>
            <person name="Sun Z."/>
            <person name="Harris H.M."/>
            <person name="McCann A."/>
            <person name="Guo C."/>
            <person name="Argimon S."/>
            <person name="Zhang W."/>
            <person name="Yang X."/>
            <person name="Jeffery I.B."/>
            <person name="Cooney J.C."/>
            <person name="Kagawa T.F."/>
            <person name="Liu W."/>
            <person name="Song Y."/>
            <person name="Salvetti E."/>
            <person name="Wrobel A."/>
            <person name="Rasinkangas P."/>
            <person name="Parkhill J."/>
            <person name="Rea M.C."/>
            <person name="O'Sullivan O."/>
            <person name="Ritari J."/>
            <person name="Douillard F.P."/>
            <person name="Paul Ross R."/>
            <person name="Yang R."/>
            <person name="Briner A.E."/>
            <person name="Felis G.E."/>
            <person name="de Vos W.M."/>
            <person name="Barrangou R."/>
            <person name="Klaenhammer T.R."/>
            <person name="Caufield P.W."/>
            <person name="Cui Y."/>
            <person name="Zhang H."/>
            <person name="O'Toole P.W."/>
        </authorList>
    </citation>
    <scope>NUCLEOTIDE SEQUENCE [LARGE SCALE GENOMIC DNA]</scope>
    <source>
        <strain evidence="10 11">DSM 20001</strain>
    </source>
</reference>
<proteinExistence type="inferred from homology"/>
<evidence type="ECO:0000313" key="10">
    <source>
        <dbReference type="EMBL" id="KRK16812.1"/>
    </source>
</evidence>
<dbReference type="eggNOG" id="COG1252">
    <property type="taxonomic scope" value="Bacteria"/>
</dbReference>
<dbReference type="RefSeq" id="WP_010009131.1">
    <property type="nucleotide sequence ID" value="NZ_AZCN01000028.1"/>
</dbReference>
<comment type="catalytic activity">
    <reaction evidence="7">
        <text>a quinone + NADH + H(+) = a quinol + NAD(+)</text>
        <dbReference type="Rhea" id="RHEA:46160"/>
        <dbReference type="ChEBI" id="CHEBI:15378"/>
        <dbReference type="ChEBI" id="CHEBI:24646"/>
        <dbReference type="ChEBI" id="CHEBI:57540"/>
        <dbReference type="ChEBI" id="CHEBI:57945"/>
        <dbReference type="ChEBI" id="CHEBI:132124"/>
        <dbReference type="EC" id="1.6.5.9"/>
    </reaction>
</comment>
<evidence type="ECO:0000256" key="1">
    <source>
        <dbReference type="ARBA" id="ARBA00005272"/>
    </source>
</evidence>
<evidence type="ECO:0000256" key="6">
    <source>
        <dbReference type="ARBA" id="ARBA00023027"/>
    </source>
</evidence>
<feature type="domain" description="FAD/NAD(P)-binding" evidence="9">
    <location>
        <begin position="5"/>
        <end position="325"/>
    </location>
</feature>
<dbReference type="Gene3D" id="3.50.50.100">
    <property type="match status" value="1"/>
</dbReference>
<keyword evidence="3" id="KW-0285">Flavoprotein</keyword>
<keyword evidence="8" id="KW-0472">Membrane</keyword>
<evidence type="ECO:0000259" key="9">
    <source>
        <dbReference type="Pfam" id="PF07992"/>
    </source>
</evidence>
<keyword evidence="6" id="KW-0520">NAD</keyword>
<dbReference type="AlphaFoldDB" id="A0A0R1F4Q3"/>
<evidence type="ECO:0000256" key="3">
    <source>
        <dbReference type="ARBA" id="ARBA00022630"/>
    </source>
</evidence>
<dbReference type="PANTHER" id="PTHR43706">
    <property type="entry name" value="NADH DEHYDROGENASE"/>
    <property type="match status" value="1"/>
</dbReference>
<organism evidence="10 11">
    <name type="scientific">Loigolactobacillus coryniformis subsp. coryniformis KCTC 3167 = DSM 20001</name>
    <dbReference type="NCBI Taxonomy" id="913848"/>
    <lineage>
        <taxon>Bacteria</taxon>
        <taxon>Bacillati</taxon>
        <taxon>Bacillota</taxon>
        <taxon>Bacilli</taxon>
        <taxon>Lactobacillales</taxon>
        <taxon>Lactobacillaceae</taxon>
        <taxon>Loigolactobacillus</taxon>
    </lineage>
</organism>
<dbReference type="SUPFAM" id="SSF51905">
    <property type="entry name" value="FAD/NAD(P)-binding domain"/>
    <property type="match status" value="2"/>
</dbReference>
<comment type="caution">
    <text evidence="10">The sequence shown here is derived from an EMBL/GenBank/DDBJ whole genome shotgun (WGS) entry which is preliminary data.</text>
</comment>
<keyword evidence="8" id="KW-0812">Transmembrane</keyword>
<comment type="similarity">
    <text evidence="1">Belongs to the NADH dehydrogenase family.</text>
</comment>
<evidence type="ECO:0000313" key="11">
    <source>
        <dbReference type="Proteomes" id="UP000051181"/>
    </source>
</evidence>
<dbReference type="GeneID" id="65917702"/>
<keyword evidence="8" id="KW-1133">Transmembrane helix</keyword>